<feature type="transmembrane region" description="Helical" evidence="12">
    <location>
        <begin position="103"/>
        <end position="124"/>
    </location>
</feature>
<evidence type="ECO:0000256" key="5">
    <source>
        <dbReference type="ARBA" id="ARBA00022553"/>
    </source>
</evidence>
<keyword evidence="11" id="KW-0175">Coiled coil</keyword>
<keyword evidence="5" id="KW-0597">Phosphoprotein</keyword>
<feature type="transmembrane region" description="Helical" evidence="12">
    <location>
        <begin position="6"/>
        <end position="26"/>
    </location>
</feature>
<dbReference type="CDD" id="cd00130">
    <property type="entry name" value="PAS"/>
    <property type="match status" value="2"/>
</dbReference>
<keyword evidence="16" id="KW-1185">Reference proteome</keyword>
<dbReference type="GO" id="GO:0006355">
    <property type="term" value="P:regulation of DNA-templated transcription"/>
    <property type="evidence" value="ECO:0007669"/>
    <property type="project" value="InterPro"/>
</dbReference>
<evidence type="ECO:0000256" key="9">
    <source>
        <dbReference type="ARBA" id="ARBA00022989"/>
    </source>
</evidence>
<feature type="transmembrane region" description="Helical" evidence="12">
    <location>
        <begin position="38"/>
        <end position="59"/>
    </location>
</feature>
<evidence type="ECO:0000313" key="16">
    <source>
        <dbReference type="Proteomes" id="UP001193389"/>
    </source>
</evidence>
<dbReference type="InterPro" id="IPR036890">
    <property type="entry name" value="HATPase_C_sf"/>
</dbReference>
<keyword evidence="9 12" id="KW-1133">Transmembrane helix</keyword>
<dbReference type="EC" id="2.7.13.3" evidence="3"/>
<dbReference type="InterPro" id="IPR001610">
    <property type="entry name" value="PAC"/>
</dbReference>
<feature type="transmembrane region" description="Helical" evidence="12">
    <location>
        <begin position="136"/>
        <end position="154"/>
    </location>
</feature>
<dbReference type="PANTHER" id="PTHR42878:SF15">
    <property type="entry name" value="BACTERIOPHYTOCHROME"/>
    <property type="match status" value="1"/>
</dbReference>
<dbReference type="InterPro" id="IPR000014">
    <property type="entry name" value="PAS"/>
</dbReference>
<dbReference type="InterPro" id="IPR004358">
    <property type="entry name" value="Sig_transdc_His_kin-like_C"/>
</dbReference>
<name>A0A5K7S366_9BACT</name>
<evidence type="ECO:0000256" key="10">
    <source>
        <dbReference type="ARBA" id="ARBA00023136"/>
    </source>
</evidence>
<dbReference type="InterPro" id="IPR050351">
    <property type="entry name" value="BphY/WalK/GraS-like"/>
</dbReference>
<reference evidence="15" key="1">
    <citation type="journal article" date="2020" name="Int. J. Syst. Evol. Microbiol.">
        <title>Aquipluma nitroreducens gen. nov. sp. nov., a novel facultatively anaerobic bacterium isolated from a freshwater lake.</title>
        <authorList>
            <person name="Watanabe M."/>
            <person name="Kojima H."/>
            <person name="Fukui M."/>
        </authorList>
    </citation>
    <scope>NUCLEOTIDE SEQUENCE</scope>
    <source>
        <strain evidence="15">MeG22</strain>
    </source>
</reference>
<feature type="transmembrane region" description="Helical" evidence="12">
    <location>
        <begin position="71"/>
        <end position="91"/>
    </location>
</feature>
<evidence type="ECO:0000313" key="15">
    <source>
        <dbReference type="EMBL" id="BBE15929.1"/>
    </source>
</evidence>
<evidence type="ECO:0000256" key="4">
    <source>
        <dbReference type="ARBA" id="ARBA00022475"/>
    </source>
</evidence>
<keyword evidence="6" id="KW-0808">Transferase</keyword>
<dbReference type="InterPro" id="IPR011620">
    <property type="entry name" value="Sig_transdc_His_kinase_LytS_TM"/>
</dbReference>
<dbReference type="PRINTS" id="PR00344">
    <property type="entry name" value="BCTRLSENSOR"/>
</dbReference>
<keyword evidence="7 12" id="KW-0812">Transmembrane</keyword>
<dbReference type="EMBL" id="AP018694">
    <property type="protein sequence ID" value="BBE15929.1"/>
    <property type="molecule type" value="Genomic_DNA"/>
</dbReference>
<dbReference type="RefSeq" id="WP_318349046.1">
    <property type="nucleotide sequence ID" value="NZ_AP018694.1"/>
</dbReference>
<dbReference type="InterPro" id="IPR036097">
    <property type="entry name" value="HisK_dim/P_sf"/>
</dbReference>
<dbReference type="Gene3D" id="3.30.450.20">
    <property type="entry name" value="PAS domain"/>
    <property type="match status" value="2"/>
</dbReference>
<dbReference type="Proteomes" id="UP001193389">
    <property type="component" value="Chromosome"/>
</dbReference>
<dbReference type="SUPFAM" id="SSF47384">
    <property type="entry name" value="Homodimeric domain of signal transducing histidine kinase"/>
    <property type="match status" value="1"/>
</dbReference>
<accession>A0A5K7S366</accession>
<evidence type="ECO:0000256" key="2">
    <source>
        <dbReference type="ARBA" id="ARBA00004651"/>
    </source>
</evidence>
<dbReference type="Pfam" id="PF02518">
    <property type="entry name" value="HATPase_c"/>
    <property type="match status" value="1"/>
</dbReference>
<dbReference type="SUPFAM" id="SSF55874">
    <property type="entry name" value="ATPase domain of HSP90 chaperone/DNA topoisomerase II/histidine kinase"/>
    <property type="match status" value="1"/>
</dbReference>
<evidence type="ECO:0000256" key="1">
    <source>
        <dbReference type="ARBA" id="ARBA00000085"/>
    </source>
</evidence>
<feature type="coiled-coil region" evidence="11">
    <location>
        <begin position="441"/>
        <end position="511"/>
    </location>
</feature>
<evidence type="ECO:0000256" key="12">
    <source>
        <dbReference type="SAM" id="Phobius"/>
    </source>
</evidence>
<dbReference type="InterPro" id="IPR005467">
    <property type="entry name" value="His_kinase_dom"/>
</dbReference>
<dbReference type="InterPro" id="IPR003594">
    <property type="entry name" value="HATPase_dom"/>
</dbReference>
<dbReference type="GO" id="GO:0000155">
    <property type="term" value="F:phosphorelay sensor kinase activity"/>
    <property type="evidence" value="ECO:0007669"/>
    <property type="project" value="InterPro"/>
</dbReference>
<feature type="domain" description="PAS" evidence="14">
    <location>
        <begin position="201"/>
        <end position="244"/>
    </location>
</feature>
<dbReference type="GO" id="GO:0030295">
    <property type="term" value="F:protein kinase activator activity"/>
    <property type="evidence" value="ECO:0007669"/>
    <property type="project" value="TreeGrafter"/>
</dbReference>
<dbReference type="GO" id="GO:0005886">
    <property type="term" value="C:plasma membrane"/>
    <property type="evidence" value="ECO:0007669"/>
    <property type="project" value="UniProtKB-SubCell"/>
</dbReference>
<dbReference type="InterPro" id="IPR035965">
    <property type="entry name" value="PAS-like_dom_sf"/>
</dbReference>
<feature type="domain" description="PAS" evidence="14">
    <location>
        <begin position="325"/>
        <end position="395"/>
    </location>
</feature>
<protein>
    <recommendedName>
        <fullName evidence="3">histidine kinase</fullName>
        <ecNumber evidence="3">2.7.13.3</ecNumber>
    </recommendedName>
</protein>
<keyword evidence="10 12" id="KW-0472">Membrane</keyword>
<dbReference type="Pfam" id="PF00989">
    <property type="entry name" value="PAS"/>
    <property type="match status" value="1"/>
</dbReference>
<dbReference type="InterPro" id="IPR003661">
    <property type="entry name" value="HisK_dim/P_dom"/>
</dbReference>
<comment type="subcellular location">
    <subcellularLocation>
        <location evidence="2">Cell membrane</location>
        <topology evidence="2">Multi-pass membrane protein</topology>
    </subcellularLocation>
</comment>
<proteinExistence type="predicted"/>
<dbReference type="Pfam" id="PF13426">
    <property type="entry name" value="PAS_9"/>
    <property type="match status" value="1"/>
</dbReference>
<dbReference type="SMART" id="SM00388">
    <property type="entry name" value="HisKA"/>
    <property type="match status" value="1"/>
</dbReference>
<dbReference type="SMART" id="SM00091">
    <property type="entry name" value="PAS"/>
    <property type="match status" value="2"/>
</dbReference>
<keyword evidence="4" id="KW-1003">Cell membrane</keyword>
<dbReference type="Gene3D" id="3.30.565.10">
    <property type="entry name" value="Histidine kinase-like ATPase, C-terminal domain"/>
    <property type="match status" value="1"/>
</dbReference>
<comment type="catalytic activity">
    <reaction evidence="1">
        <text>ATP + protein L-histidine = ADP + protein N-phospho-L-histidine.</text>
        <dbReference type="EC" id="2.7.13.3"/>
    </reaction>
</comment>
<organism evidence="15 16">
    <name type="scientific">Aquipluma nitroreducens</name>
    <dbReference type="NCBI Taxonomy" id="2010828"/>
    <lineage>
        <taxon>Bacteria</taxon>
        <taxon>Pseudomonadati</taxon>
        <taxon>Bacteroidota</taxon>
        <taxon>Bacteroidia</taxon>
        <taxon>Marinilabiliales</taxon>
        <taxon>Prolixibacteraceae</taxon>
        <taxon>Aquipluma</taxon>
    </lineage>
</organism>
<dbReference type="GO" id="GO:0007234">
    <property type="term" value="P:osmosensory signaling via phosphorelay pathway"/>
    <property type="evidence" value="ECO:0007669"/>
    <property type="project" value="TreeGrafter"/>
</dbReference>
<dbReference type="GO" id="GO:0071555">
    <property type="term" value="P:cell wall organization"/>
    <property type="evidence" value="ECO:0007669"/>
    <property type="project" value="InterPro"/>
</dbReference>
<dbReference type="AlphaFoldDB" id="A0A5K7S366"/>
<dbReference type="KEGG" id="anf:AQPE_0065"/>
<dbReference type="Gene3D" id="1.10.287.130">
    <property type="match status" value="1"/>
</dbReference>
<dbReference type="SUPFAM" id="SSF55785">
    <property type="entry name" value="PYP-like sensor domain (PAS domain)"/>
    <property type="match status" value="2"/>
</dbReference>
<dbReference type="SMART" id="SM00387">
    <property type="entry name" value="HATPase_c"/>
    <property type="match status" value="1"/>
</dbReference>
<dbReference type="PROSITE" id="PS50112">
    <property type="entry name" value="PAS"/>
    <property type="match status" value="2"/>
</dbReference>
<dbReference type="InterPro" id="IPR013767">
    <property type="entry name" value="PAS_fold"/>
</dbReference>
<feature type="domain" description="Histidine kinase" evidence="13">
    <location>
        <begin position="514"/>
        <end position="728"/>
    </location>
</feature>
<dbReference type="PANTHER" id="PTHR42878">
    <property type="entry name" value="TWO-COMPONENT HISTIDINE KINASE"/>
    <property type="match status" value="1"/>
</dbReference>
<dbReference type="PROSITE" id="PS50109">
    <property type="entry name" value="HIS_KIN"/>
    <property type="match status" value="1"/>
</dbReference>
<dbReference type="Pfam" id="PF00512">
    <property type="entry name" value="HisKA"/>
    <property type="match status" value="1"/>
</dbReference>
<keyword evidence="8 15" id="KW-0418">Kinase</keyword>
<evidence type="ECO:0000256" key="7">
    <source>
        <dbReference type="ARBA" id="ARBA00022692"/>
    </source>
</evidence>
<evidence type="ECO:0000256" key="6">
    <source>
        <dbReference type="ARBA" id="ARBA00022679"/>
    </source>
</evidence>
<evidence type="ECO:0000256" key="8">
    <source>
        <dbReference type="ARBA" id="ARBA00022777"/>
    </source>
</evidence>
<dbReference type="GO" id="GO:0000156">
    <property type="term" value="F:phosphorelay response regulator activity"/>
    <property type="evidence" value="ECO:0007669"/>
    <property type="project" value="TreeGrafter"/>
</dbReference>
<dbReference type="FunFam" id="3.30.565.10:FF:000006">
    <property type="entry name" value="Sensor histidine kinase WalK"/>
    <property type="match status" value="1"/>
</dbReference>
<dbReference type="CDD" id="cd00082">
    <property type="entry name" value="HisKA"/>
    <property type="match status" value="1"/>
</dbReference>
<evidence type="ECO:0000256" key="3">
    <source>
        <dbReference type="ARBA" id="ARBA00012438"/>
    </source>
</evidence>
<gene>
    <name evidence="15" type="ORF">AQPE_0065</name>
</gene>
<dbReference type="Pfam" id="PF07694">
    <property type="entry name" value="5TM-5TMR_LYT"/>
    <property type="match status" value="1"/>
</dbReference>
<sequence>MKESTIIELVQNISILLAFSMLYDYFWSRKERLKNIYFKFSSGIILGIIGIVLILSPWHFLSGIIFDTRSVMLSTAGLFFGPIPTITAMIITASYRLFIGGNGVIMGTAVILSSGTLGLLWAHFRPNWKKNKYAELISLGILVHLVMLSFTLLLPSDLIWNTLTNIALPVIFLYPLASLILGVLMLHQAENSENKKAIKDSETRFRTIIEQATDSMYLSDLDGNIIDCNQQAYKCMGYTRDELLKLKITALDDQFSTHQEVKLFFDNIKLNEKLVFESVHRGKNGNTFPVEVSTSLIELNGSLNIIGFVRNISERKKNEEKIIRMGHHYKALIEKAPDGIVLIDVARECKFMSPSACKMFGYSNIDDITGSFDRFIHPDDLTFVLSHLENIQLNSSIVPTIQFRLKGRNSQCQWVESTFSNLLADPSVEAIVINFRDISDRKLADEEIKKLNEELELKVAERTDELKKRSKELIENEVALLNLVEDLNIKSEELQISAKQLEATNKELEAFSYSVSHDLRAPLRAINGFVSILLEDYHQVLDDEGKRICLIIHSNAVKMGQLIDDLLSFSRLIRSELHNSTIDMQSLVGTLIAEFQSSKELNPNVISLQELPQSTGDSNLIKQVWTNLISNAIKYSSKTTNPQITIGANTAENETIYFIKDNGVGFSMNYIHKLFGVFQRLHSVNEFEGTGVGLAIVQRIVTRHGGRVWAEGEIGKGATFYFSLPKSTSKK</sequence>
<dbReference type="SMART" id="SM00086">
    <property type="entry name" value="PAC"/>
    <property type="match status" value="2"/>
</dbReference>
<dbReference type="NCBIfam" id="TIGR00229">
    <property type="entry name" value="sensory_box"/>
    <property type="match status" value="2"/>
</dbReference>
<feature type="transmembrane region" description="Helical" evidence="12">
    <location>
        <begin position="166"/>
        <end position="186"/>
    </location>
</feature>
<evidence type="ECO:0000259" key="14">
    <source>
        <dbReference type="PROSITE" id="PS50112"/>
    </source>
</evidence>
<evidence type="ECO:0000256" key="11">
    <source>
        <dbReference type="SAM" id="Coils"/>
    </source>
</evidence>
<evidence type="ECO:0000259" key="13">
    <source>
        <dbReference type="PROSITE" id="PS50109"/>
    </source>
</evidence>